<evidence type="ECO:0000313" key="1">
    <source>
        <dbReference type="EMBL" id="GAA0165139.1"/>
    </source>
</evidence>
<gene>
    <name evidence="1" type="ORF">LIER_20616</name>
</gene>
<protein>
    <submittedName>
        <fullName evidence="1">Uncharacterized protein</fullName>
    </submittedName>
</protein>
<dbReference type="EMBL" id="BAABME010005266">
    <property type="protein sequence ID" value="GAA0165139.1"/>
    <property type="molecule type" value="Genomic_DNA"/>
</dbReference>
<name>A0AAV3QM43_LITER</name>
<organism evidence="1 2">
    <name type="scientific">Lithospermum erythrorhizon</name>
    <name type="common">Purple gromwell</name>
    <name type="synonym">Lithospermum officinale var. erythrorhizon</name>
    <dbReference type="NCBI Taxonomy" id="34254"/>
    <lineage>
        <taxon>Eukaryota</taxon>
        <taxon>Viridiplantae</taxon>
        <taxon>Streptophyta</taxon>
        <taxon>Embryophyta</taxon>
        <taxon>Tracheophyta</taxon>
        <taxon>Spermatophyta</taxon>
        <taxon>Magnoliopsida</taxon>
        <taxon>eudicotyledons</taxon>
        <taxon>Gunneridae</taxon>
        <taxon>Pentapetalae</taxon>
        <taxon>asterids</taxon>
        <taxon>lamiids</taxon>
        <taxon>Boraginales</taxon>
        <taxon>Boraginaceae</taxon>
        <taxon>Boraginoideae</taxon>
        <taxon>Lithospermeae</taxon>
        <taxon>Lithospermum</taxon>
    </lineage>
</organism>
<sequence>MARPYEETNEGEVSISGGMLVIRVEGPANQTLPTLPVETPRPIPQNADEEVARGLTKERNSIFLALRKVPRILI</sequence>
<dbReference type="AlphaFoldDB" id="A0AAV3QM43"/>
<accession>A0AAV3QM43</accession>
<dbReference type="Proteomes" id="UP001454036">
    <property type="component" value="Unassembled WGS sequence"/>
</dbReference>
<keyword evidence="2" id="KW-1185">Reference proteome</keyword>
<comment type="caution">
    <text evidence="1">The sequence shown here is derived from an EMBL/GenBank/DDBJ whole genome shotgun (WGS) entry which is preliminary data.</text>
</comment>
<evidence type="ECO:0000313" key="2">
    <source>
        <dbReference type="Proteomes" id="UP001454036"/>
    </source>
</evidence>
<reference evidence="1 2" key="1">
    <citation type="submission" date="2024-01" db="EMBL/GenBank/DDBJ databases">
        <title>The complete chloroplast genome sequence of Lithospermum erythrorhizon: insights into the phylogenetic relationship among Boraginaceae species and the maternal lineages of purple gromwells.</title>
        <authorList>
            <person name="Okada T."/>
            <person name="Watanabe K."/>
        </authorList>
    </citation>
    <scope>NUCLEOTIDE SEQUENCE [LARGE SCALE GENOMIC DNA]</scope>
</reference>
<proteinExistence type="predicted"/>